<dbReference type="Proteomes" id="UP000218209">
    <property type="component" value="Unassembled WGS sequence"/>
</dbReference>
<evidence type="ECO:0000313" key="2">
    <source>
        <dbReference type="EMBL" id="OSX74524.1"/>
    </source>
</evidence>
<proteinExistence type="predicted"/>
<keyword evidence="3" id="KW-1185">Reference proteome</keyword>
<feature type="compositionally biased region" description="Pro residues" evidence="1">
    <location>
        <begin position="119"/>
        <end position="137"/>
    </location>
</feature>
<accession>A0A1X6P0Y9</accession>
<name>A0A1X6P0Y9_PORUM</name>
<sequence>MPPCPPLGGAFDPRCPPARLGGDGGVHHLAALPPDRVTVEVGVASASERRSQSAIRWEWASVAAAAVVVGIPPWPAARPAMVDGSVSLSDNRSSRCSAAAAREPRKRRSLVPPAEFTPLPLPPPLPPPLLEDPPAPPGMAGTDAGPSCAGVLVEEAFHQPRSLVGSPPMPRPDRETRRGKRLPDFANRSVPVPAADTSAAAALAAAAAAALAVLPELPLDARKKRRGDRKTPSSMAVPSLPSRRLSAGGPAWRPTSSSSVLSSTTSLGLIRSAASVRAACMAAAAARRRLAVARRLAWSRCVRSLVA</sequence>
<feature type="region of interest" description="Disordered" evidence="1">
    <location>
        <begin position="85"/>
        <end position="147"/>
    </location>
</feature>
<evidence type="ECO:0000256" key="1">
    <source>
        <dbReference type="SAM" id="MobiDB-lite"/>
    </source>
</evidence>
<dbReference type="AlphaFoldDB" id="A0A1X6P0Y9"/>
<gene>
    <name evidence="2" type="ORF">BU14_0285s0012</name>
</gene>
<organism evidence="2 3">
    <name type="scientific">Porphyra umbilicalis</name>
    <name type="common">Purple laver</name>
    <name type="synonym">Red alga</name>
    <dbReference type="NCBI Taxonomy" id="2786"/>
    <lineage>
        <taxon>Eukaryota</taxon>
        <taxon>Rhodophyta</taxon>
        <taxon>Bangiophyceae</taxon>
        <taxon>Bangiales</taxon>
        <taxon>Bangiaceae</taxon>
        <taxon>Porphyra</taxon>
    </lineage>
</organism>
<evidence type="ECO:0000313" key="3">
    <source>
        <dbReference type="Proteomes" id="UP000218209"/>
    </source>
</evidence>
<reference evidence="2 3" key="1">
    <citation type="submission" date="2017-03" db="EMBL/GenBank/DDBJ databases">
        <title>WGS assembly of Porphyra umbilicalis.</title>
        <authorList>
            <person name="Brawley S.H."/>
            <person name="Blouin N.A."/>
            <person name="Ficko-Blean E."/>
            <person name="Wheeler G.L."/>
            <person name="Lohr M."/>
            <person name="Goodson H.V."/>
            <person name="Jenkins J.W."/>
            <person name="Blaby-Haas C.E."/>
            <person name="Helliwell K.E."/>
            <person name="Chan C."/>
            <person name="Marriage T."/>
            <person name="Bhattacharya D."/>
            <person name="Klein A.S."/>
            <person name="Badis Y."/>
            <person name="Brodie J."/>
            <person name="Cao Y."/>
            <person name="Collen J."/>
            <person name="Dittami S.M."/>
            <person name="Gachon C.M."/>
            <person name="Green B.R."/>
            <person name="Karpowicz S."/>
            <person name="Kim J.W."/>
            <person name="Kudahl U."/>
            <person name="Lin S."/>
            <person name="Michel G."/>
            <person name="Mittag M."/>
            <person name="Olson B.J."/>
            <person name="Pangilinan J."/>
            <person name="Peng Y."/>
            <person name="Qiu H."/>
            <person name="Shu S."/>
            <person name="Singer J.T."/>
            <person name="Smith A.G."/>
            <person name="Sprecher B.N."/>
            <person name="Wagner V."/>
            <person name="Wang W."/>
            <person name="Wang Z.-Y."/>
            <person name="Yan J."/>
            <person name="Yarish C."/>
            <person name="Zoeuner-Riek S."/>
            <person name="Zhuang Y."/>
            <person name="Zou Y."/>
            <person name="Lindquist E.A."/>
            <person name="Grimwood J."/>
            <person name="Barry K."/>
            <person name="Rokhsar D.S."/>
            <person name="Schmutz J."/>
            <person name="Stiller J.W."/>
            <person name="Grossman A.R."/>
            <person name="Prochnik S.E."/>
        </authorList>
    </citation>
    <scope>NUCLEOTIDE SEQUENCE [LARGE SCALE GENOMIC DNA]</scope>
    <source>
        <strain evidence="2">4086291</strain>
    </source>
</reference>
<protein>
    <submittedName>
        <fullName evidence="2">Uncharacterized protein</fullName>
    </submittedName>
</protein>
<feature type="region of interest" description="Disordered" evidence="1">
    <location>
        <begin position="159"/>
        <end position="189"/>
    </location>
</feature>
<dbReference type="EMBL" id="KV918943">
    <property type="protein sequence ID" value="OSX74524.1"/>
    <property type="molecule type" value="Genomic_DNA"/>
</dbReference>
<feature type="region of interest" description="Disordered" evidence="1">
    <location>
        <begin position="222"/>
        <end position="258"/>
    </location>
</feature>